<evidence type="ECO:0000259" key="1">
    <source>
        <dbReference type="PROSITE" id="PS50006"/>
    </source>
</evidence>
<sequence>MLIPEPSKSNTRYLSLSLYISSIVSSSLAFSVMEIASAHSLASRCSIIPSSYSCSCTSSVAAPVVQFKLLPSVAPRSSIYSKSSFGPLPGARVSGIRQRSALGNSRSSSSEAVEVTSTGVSESWLLQPVGDGDTRHIGFKVEMPGAFEIASEEVTVGRLPEKADMVIPVATVSGLHARLQRKGGDLLVTDLDSTNGTFINEKRLSPGVAAAASPGSRITFGDTHLAIFLVSKIEIPETTESSEGESSDQNAESES</sequence>
<reference evidence="2 3" key="1">
    <citation type="journal article" date="2023" name="Hortic Res">
        <title>Pangenome of water caltrop reveals structural variations and asymmetric subgenome divergence after allopolyploidization.</title>
        <authorList>
            <person name="Zhang X."/>
            <person name="Chen Y."/>
            <person name="Wang L."/>
            <person name="Yuan Y."/>
            <person name="Fang M."/>
            <person name="Shi L."/>
            <person name="Lu R."/>
            <person name="Comes H.P."/>
            <person name="Ma Y."/>
            <person name="Chen Y."/>
            <person name="Huang G."/>
            <person name="Zhou Y."/>
            <person name="Zheng Z."/>
            <person name="Qiu Y."/>
        </authorList>
    </citation>
    <scope>NUCLEOTIDE SEQUENCE [LARGE SCALE GENOMIC DNA]</scope>
    <source>
        <strain evidence="2">F231</strain>
    </source>
</reference>
<organism evidence="2 3">
    <name type="scientific">Trapa natans</name>
    <name type="common">Water chestnut</name>
    <dbReference type="NCBI Taxonomy" id="22666"/>
    <lineage>
        <taxon>Eukaryota</taxon>
        <taxon>Viridiplantae</taxon>
        <taxon>Streptophyta</taxon>
        <taxon>Embryophyta</taxon>
        <taxon>Tracheophyta</taxon>
        <taxon>Spermatophyta</taxon>
        <taxon>Magnoliopsida</taxon>
        <taxon>eudicotyledons</taxon>
        <taxon>Gunneridae</taxon>
        <taxon>Pentapetalae</taxon>
        <taxon>rosids</taxon>
        <taxon>malvids</taxon>
        <taxon>Myrtales</taxon>
        <taxon>Lythraceae</taxon>
        <taxon>Trapa</taxon>
    </lineage>
</organism>
<dbReference type="Pfam" id="PF00498">
    <property type="entry name" value="FHA"/>
    <property type="match status" value="1"/>
</dbReference>
<protein>
    <recommendedName>
        <fullName evidence="1">FHA domain-containing protein</fullName>
    </recommendedName>
</protein>
<name>A0AAN7R5S4_TRANT</name>
<dbReference type="SUPFAM" id="SSF49879">
    <property type="entry name" value="SMAD/FHA domain"/>
    <property type="match status" value="1"/>
</dbReference>
<dbReference type="EMBL" id="JAXQNO010000009">
    <property type="protein sequence ID" value="KAK4790892.1"/>
    <property type="molecule type" value="Genomic_DNA"/>
</dbReference>
<evidence type="ECO:0000313" key="2">
    <source>
        <dbReference type="EMBL" id="KAK4790892.1"/>
    </source>
</evidence>
<gene>
    <name evidence="2" type="ORF">SAY86_031305</name>
</gene>
<dbReference type="FunFam" id="2.60.200.20:FF:000063">
    <property type="entry name" value="Predicted protein"/>
    <property type="match status" value="1"/>
</dbReference>
<comment type="caution">
    <text evidence="2">The sequence shown here is derived from an EMBL/GenBank/DDBJ whole genome shotgun (WGS) entry which is preliminary data.</text>
</comment>
<dbReference type="PROSITE" id="PS50006">
    <property type="entry name" value="FHA_DOMAIN"/>
    <property type="match status" value="1"/>
</dbReference>
<feature type="domain" description="FHA" evidence="1">
    <location>
        <begin position="154"/>
        <end position="204"/>
    </location>
</feature>
<evidence type="ECO:0000313" key="3">
    <source>
        <dbReference type="Proteomes" id="UP001346149"/>
    </source>
</evidence>
<dbReference type="Gene3D" id="2.60.200.20">
    <property type="match status" value="1"/>
</dbReference>
<dbReference type="InterPro" id="IPR050923">
    <property type="entry name" value="Cell_Proc_Reg/RNA_Proc"/>
</dbReference>
<dbReference type="AlphaFoldDB" id="A0AAN7R5S4"/>
<keyword evidence="3" id="KW-1185">Reference proteome</keyword>
<proteinExistence type="predicted"/>
<accession>A0AAN7R5S4</accession>
<dbReference type="Proteomes" id="UP001346149">
    <property type="component" value="Unassembled WGS sequence"/>
</dbReference>
<dbReference type="InterPro" id="IPR008984">
    <property type="entry name" value="SMAD_FHA_dom_sf"/>
</dbReference>
<dbReference type="PANTHER" id="PTHR23308">
    <property type="entry name" value="NUCLEAR INHIBITOR OF PROTEIN PHOSPHATASE-1"/>
    <property type="match status" value="1"/>
</dbReference>
<dbReference type="SMART" id="SM00240">
    <property type="entry name" value="FHA"/>
    <property type="match status" value="1"/>
</dbReference>
<dbReference type="InterPro" id="IPR000253">
    <property type="entry name" value="FHA_dom"/>
</dbReference>
<dbReference type="CDD" id="cd00060">
    <property type="entry name" value="FHA"/>
    <property type="match status" value="1"/>
</dbReference>